<name>A0A2I3H3S5_NOMLE</name>
<evidence type="ECO:0000256" key="1">
    <source>
        <dbReference type="ARBA" id="ARBA00022448"/>
    </source>
</evidence>
<keyword evidence="4" id="KW-0653">Protein transport</keyword>
<dbReference type="AlphaFoldDB" id="A0A2I3H3S5"/>
<feature type="domain" description="GDP/GTP exchange factor Sec2 N-terminal" evidence="9">
    <location>
        <begin position="158"/>
        <end position="243"/>
    </location>
</feature>
<accession>A0A2I3H3S5</accession>
<dbReference type="FunFam" id="1.20.5.4880:FF:000001">
    <property type="entry name" value="Guanine nucleotide exchange factor for Rab-3A"/>
    <property type="match status" value="1"/>
</dbReference>
<reference evidence="10" key="3">
    <citation type="submission" date="2025-09" db="UniProtKB">
        <authorList>
            <consortium name="Ensembl"/>
        </authorList>
    </citation>
    <scope>IDENTIFICATION</scope>
</reference>
<dbReference type="GeneTree" id="ENSGT00940000157998"/>
<dbReference type="InterPro" id="IPR009449">
    <property type="entry name" value="Sec2_N"/>
</dbReference>
<evidence type="ECO:0000313" key="11">
    <source>
        <dbReference type="Proteomes" id="UP000001073"/>
    </source>
</evidence>
<evidence type="ECO:0000259" key="9">
    <source>
        <dbReference type="Pfam" id="PF06428"/>
    </source>
</evidence>
<dbReference type="GO" id="GO:0006887">
    <property type="term" value="P:exocytosis"/>
    <property type="evidence" value="ECO:0007669"/>
    <property type="project" value="TreeGrafter"/>
</dbReference>
<keyword evidence="2" id="KW-0597">Phosphoprotein</keyword>
<feature type="compositionally biased region" description="Polar residues" evidence="8">
    <location>
        <begin position="272"/>
        <end position="282"/>
    </location>
</feature>
<gene>
    <name evidence="10" type="primary">RAB3IP</name>
</gene>
<dbReference type="Gene3D" id="1.20.5.4880">
    <property type="match status" value="1"/>
</dbReference>
<reference evidence="10 11" key="1">
    <citation type="submission" date="2012-10" db="EMBL/GenBank/DDBJ databases">
        <authorList>
            <consortium name="Gibbon Genome Sequencing Consortium"/>
        </authorList>
    </citation>
    <scope>NUCLEOTIDE SEQUENCE [LARGE SCALE GENOMIC DNA]</scope>
</reference>
<evidence type="ECO:0000256" key="5">
    <source>
        <dbReference type="ARBA" id="ARBA00023054"/>
    </source>
</evidence>
<dbReference type="Pfam" id="PF25555">
    <property type="entry name" value="RAB3A-like_C"/>
    <property type="match status" value="1"/>
</dbReference>
<evidence type="ECO:0000256" key="6">
    <source>
        <dbReference type="ARBA" id="ARBA00025794"/>
    </source>
</evidence>
<dbReference type="Proteomes" id="UP000001073">
    <property type="component" value="Chromosome 10"/>
</dbReference>
<evidence type="ECO:0000256" key="4">
    <source>
        <dbReference type="ARBA" id="ARBA00022927"/>
    </source>
</evidence>
<evidence type="ECO:0000256" key="2">
    <source>
        <dbReference type="ARBA" id="ARBA00022553"/>
    </source>
</evidence>
<dbReference type="PANTHER" id="PTHR14430">
    <property type="entry name" value="RABIN3-RELATED"/>
    <property type="match status" value="1"/>
</dbReference>
<comment type="similarity">
    <text evidence="6">Belongs to the SEC2 family.</text>
</comment>
<keyword evidence="3" id="KW-0344">Guanine-nucleotide releasing factor</keyword>
<organism evidence="10 11">
    <name type="scientific">Nomascus leucogenys</name>
    <name type="common">Northern white-cheeked gibbon</name>
    <name type="synonym">Hylobates leucogenys</name>
    <dbReference type="NCBI Taxonomy" id="61853"/>
    <lineage>
        <taxon>Eukaryota</taxon>
        <taxon>Metazoa</taxon>
        <taxon>Chordata</taxon>
        <taxon>Craniata</taxon>
        <taxon>Vertebrata</taxon>
        <taxon>Euteleostomi</taxon>
        <taxon>Mammalia</taxon>
        <taxon>Eutheria</taxon>
        <taxon>Euarchontoglires</taxon>
        <taxon>Primates</taxon>
        <taxon>Haplorrhini</taxon>
        <taxon>Catarrhini</taxon>
        <taxon>Hylobatidae</taxon>
        <taxon>Nomascus</taxon>
    </lineage>
</organism>
<feature type="region of interest" description="Disordered" evidence="8">
    <location>
        <begin position="247"/>
        <end position="282"/>
    </location>
</feature>
<proteinExistence type="inferred from homology"/>
<evidence type="ECO:0000256" key="3">
    <source>
        <dbReference type="ARBA" id="ARBA00022658"/>
    </source>
</evidence>
<dbReference type="Ensembl" id="ENSNLET00000054710.1">
    <property type="protein sequence ID" value="ENSNLEP00000038171.1"/>
    <property type="gene ID" value="ENSNLEG00000003995.3"/>
</dbReference>
<dbReference type="PANTHER" id="PTHR14430:SF2">
    <property type="entry name" value="RAB-3A-INTERACTING PROTEIN"/>
    <property type="match status" value="1"/>
</dbReference>
<evidence type="ECO:0000256" key="7">
    <source>
        <dbReference type="SAM" id="Coils"/>
    </source>
</evidence>
<dbReference type="EMBL" id="ADFV01185780">
    <property type="status" value="NOT_ANNOTATED_CDS"/>
    <property type="molecule type" value="Genomic_DNA"/>
</dbReference>
<keyword evidence="5 7" id="KW-0175">Coiled coil</keyword>
<keyword evidence="1" id="KW-0813">Transport</keyword>
<feature type="coiled-coil region" evidence="7">
    <location>
        <begin position="152"/>
        <end position="243"/>
    </location>
</feature>
<evidence type="ECO:0000313" key="10">
    <source>
        <dbReference type="Ensembl" id="ENSNLEP00000038171.1"/>
    </source>
</evidence>
<keyword evidence="11" id="KW-1185">Reference proteome</keyword>
<dbReference type="SUPFAM" id="SSF144284">
    <property type="entry name" value="Sec2 N-terminal region"/>
    <property type="match status" value="1"/>
</dbReference>
<reference evidence="10" key="2">
    <citation type="submission" date="2025-08" db="UniProtKB">
        <authorList>
            <consortium name="Ensembl"/>
        </authorList>
    </citation>
    <scope>IDENTIFICATION</scope>
</reference>
<dbReference type="GO" id="GO:0005085">
    <property type="term" value="F:guanyl-nucleotide exchange factor activity"/>
    <property type="evidence" value="ECO:0007669"/>
    <property type="project" value="UniProtKB-KW"/>
</dbReference>
<sequence length="448" mass="49985">LSYDEAFAMANDPLEGFHEVNLASPTSPDLLGVYESGTQEQTTSPSVIYRPHPSALSSVPIQANALDVSELPTQPVYSSPRRLNCAEISSISFHVTDPAPCSTSGVTAGLTKLTTRKDNYNGATVTEACDGSDDIFGLSTDSLSRLRSPSVLEVREKGYERLKEELAKAQRELKLKDEECERLSKVRDQLGQELEELTASLFEEAHKMVREANIKQATAEKQLKEAQGKIDVLQAEVAALKTLVLSSSPTSPTQEPLPGGKTPFKKGHTRNKSTSSAMSGSHQDLSVIQPIVKDCKEADLSLYNEFRLWKDEPTMDRTCPFLDKIYQEDIFPCLTFSKSELASAVLEAVENNTLSIEPVGLQPIRKCALTGQSKSCKHRIKLGDSSNYYYISPFCRYRITSVCNFFTYIRYIQQGLVKQQDVDQMFWEVMQLRKEMSLAKLGYFKEEL</sequence>
<dbReference type="EMBL" id="ADFV01185781">
    <property type="status" value="NOT_ANNOTATED_CDS"/>
    <property type="molecule type" value="Genomic_DNA"/>
</dbReference>
<protein>
    <submittedName>
        <fullName evidence="10">RAB3A interacting protein</fullName>
    </submittedName>
</protein>
<dbReference type="InterPro" id="IPR040351">
    <property type="entry name" value="RAB3IL/RAB3IP/Sec2"/>
</dbReference>
<evidence type="ECO:0000256" key="8">
    <source>
        <dbReference type="SAM" id="MobiDB-lite"/>
    </source>
</evidence>
<dbReference type="GO" id="GO:0070319">
    <property type="term" value="C:Golgi to plasma membrane transport vesicle"/>
    <property type="evidence" value="ECO:0007669"/>
    <property type="project" value="TreeGrafter"/>
</dbReference>
<dbReference type="GO" id="GO:0015031">
    <property type="term" value="P:protein transport"/>
    <property type="evidence" value="ECO:0007669"/>
    <property type="project" value="UniProtKB-KW"/>
</dbReference>
<dbReference type="Pfam" id="PF06428">
    <property type="entry name" value="Sec2p"/>
    <property type="match status" value="1"/>
</dbReference>